<protein>
    <submittedName>
        <fullName evidence="2">Uncharacterized protein</fullName>
    </submittedName>
</protein>
<evidence type="ECO:0000313" key="3">
    <source>
        <dbReference type="Proteomes" id="UP000050360"/>
    </source>
</evidence>
<evidence type="ECO:0000256" key="1">
    <source>
        <dbReference type="SAM" id="Phobius"/>
    </source>
</evidence>
<feature type="transmembrane region" description="Helical" evidence="1">
    <location>
        <begin position="12"/>
        <end position="31"/>
    </location>
</feature>
<comment type="caution">
    <text evidence="2">The sequence shown here is derived from an EMBL/GenBank/DDBJ whole genome shotgun (WGS) entry which is preliminary data.</text>
</comment>
<keyword evidence="1" id="KW-0812">Transmembrane</keyword>
<name>A0A0P8A834_9EURY</name>
<dbReference type="EMBL" id="LKCM01000099">
    <property type="protein sequence ID" value="KPQ44329.1"/>
    <property type="molecule type" value="Genomic_DNA"/>
</dbReference>
<organism evidence="2 3">
    <name type="scientific">Candidatus Methanoperedens nitratireducens</name>
    <dbReference type="NCBI Taxonomy" id="1392998"/>
    <lineage>
        <taxon>Archaea</taxon>
        <taxon>Methanobacteriati</taxon>
        <taxon>Methanobacteriota</taxon>
        <taxon>Stenosarchaea group</taxon>
        <taxon>Methanomicrobia</taxon>
        <taxon>Methanosarcinales</taxon>
        <taxon>ANME-2 cluster</taxon>
        <taxon>Candidatus Methanoperedentaceae</taxon>
        <taxon>Candidatus Methanoperedens</taxon>
    </lineage>
</organism>
<keyword evidence="1" id="KW-1133">Transmembrane helix</keyword>
<evidence type="ECO:0000313" key="2">
    <source>
        <dbReference type="EMBL" id="KPQ44329.1"/>
    </source>
</evidence>
<sequence length="198" mass="22060">MVIVFDEKGQMHTMEGVAAATIMLLVIVYAIDATSMTPLTSSTANVHVETELQVLGQDILGALDYAEPGYNSNLTNDILRWNGKEYIWDGTNYMEKGNASYSQNNLTNNLTNNLKYTLIKQGIAHSVELTFLRNDGTFLVTQKMIYNGNPSDNAVIVSRKIAIHNSDNPNATNIQLTDIDPSTNLYNIVDVKLILWRM</sequence>
<dbReference type="Proteomes" id="UP000050360">
    <property type="component" value="Unassembled WGS sequence"/>
</dbReference>
<keyword evidence="1" id="KW-0472">Membrane</keyword>
<dbReference type="InterPro" id="IPR055712">
    <property type="entry name" value="DUF7288"/>
</dbReference>
<proteinExistence type="predicted"/>
<dbReference type="AlphaFoldDB" id="A0A0P8A834"/>
<accession>A0A0P8A834</accession>
<dbReference type="Pfam" id="PF23959">
    <property type="entry name" value="DUF7288"/>
    <property type="match status" value="1"/>
</dbReference>
<reference evidence="2 3" key="1">
    <citation type="submission" date="2015-09" db="EMBL/GenBank/DDBJ databases">
        <title>A metagenomics-based metabolic model of nitrate-dependent anaerobic oxidation of methane by Methanoperedens-like archaea.</title>
        <authorList>
            <person name="Arshad A."/>
            <person name="Speth D.R."/>
            <person name="De Graaf R.M."/>
            <person name="Op Den Camp H.J."/>
            <person name="Jetten M.S."/>
            <person name="Welte C.U."/>
        </authorList>
    </citation>
    <scope>NUCLEOTIDE SEQUENCE [LARGE SCALE GENOMIC DNA]</scope>
</reference>
<gene>
    <name evidence="2" type="ORF">MPEBLZ_01085</name>
</gene>